<name>A0A8R1DMK0_CAEJA</name>
<dbReference type="InterPro" id="IPR002918">
    <property type="entry name" value="Lipase_EstA/Esterase_EstB"/>
</dbReference>
<reference evidence="2" key="2">
    <citation type="submission" date="2022-06" db="UniProtKB">
        <authorList>
            <consortium name="EnsemblMetazoa"/>
        </authorList>
    </citation>
    <scope>IDENTIFICATION</scope>
    <source>
        <strain evidence="2">DF5081</strain>
    </source>
</reference>
<reference evidence="3" key="1">
    <citation type="submission" date="2010-08" db="EMBL/GenBank/DDBJ databases">
        <authorList>
            <consortium name="Caenorhabditis japonica Sequencing Consortium"/>
            <person name="Wilson R.K."/>
        </authorList>
    </citation>
    <scope>NUCLEOTIDE SEQUENCE [LARGE SCALE GENOMIC DNA]</scope>
    <source>
        <strain evidence="3">DF5081</strain>
    </source>
</reference>
<keyword evidence="3" id="KW-1185">Reference proteome</keyword>
<dbReference type="Proteomes" id="UP000005237">
    <property type="component" value="Unassembled WGS sequence"/>
</dbReference>
<dbReference type="GO" id="GO:0016042">
    <property type="term" value="P:lipid catabolic process"/>
    <property type="evidence" value="ECO:0007669"/>
    <property type="project" value="InterPro"/>
</dbReference>
<dbReference type="Gene3D" id="3.40.50.1820">
    <property type="entry name" value="alpha/beta hydrolase"/>
    <property type="match status" value="1"/>
</dbReference>
<dbReference type="PANTHER" id="PTHR32015">
    <property type="entry name" value="FASTING INDUCED LIPASE"/>
    <property type="match status" value="1"/>
</dbReference>
<dbReference type="Pfam" id="PF01674">
    <property type="entry name" value="Lipase_2"/>
    <property type="match status" value="1"/>
</dbReference>
<dbReference type="PANTHER" id="PTHR32015:SF8">
    <property type="entry name" value="LIPASE"/>
    <property type="match status" value="1"/>
</dbReference>
<dbReference type="GO" id="GO:0016298">
    <property type="term" value="F:lipase activity"/>
    <property type="evidence" value="ECO:0007669"/>
    <property type="project" value="TreeGrafter"/>
</dbReference>
<evidence type="ECO:0000256" key="1">
    <source>
        <dbReference type="SAM" id="SignalP"/>
    </source>
</evidence>
<feature type="signal peptide" evidence="1">
    <location>
        <begin position="1"/>
        <end position="22"/>
    </location>
</feature>
<evidence type="ECO:0000313" key="3">
    <source>
        <dbReference type="Proteomes" id="UP000005237"/>
    </source>
</evidence>
<sequence length="219" mass="24803">MNLMFFYCFNLLFVSFSLQINAEFNKHFANFIVENYGKSFLDILERKDLGPGGSFGGRTVEDEEINRDPVIFVHGVSDIAEGKMQSLAEIYRKQGYSDGELYSTTYASGAKNNPVSWAEYSLKCSYVKQKKSRVLSRQITSASPIDNDFLQTTVKPVKSTTLNSQVTDTYHSNNIVNSHGMQEKHIITTMETAQEADFIADKGEGYHTRFQISLDKQNK</sequence>
<keyword evidence="1" id="KW-0732">Signal</keyword>
<dbReference type="AlphaFoldDB" id="A0A8R1DMK0"/>
<evidence type="ECO:0008006" key="4">
    <source>
        <dbReference type="Google" id="ProtNLM"/>
    </source>
</evidence>
<feature type="chain" id="PRO_5035742824" description="Triacylglycerol lipase" evidence="1">
    <location>
        <begin position="23"/>
        <end position="219"/>
    </location>
</feature>
<dbReference type="EnsemblMetazoa" id="CJA06191b.1">
    <property type="protein sequence ID" value="CJA06191b.1"/>
    <property type="gene ID" value="WBGene00125395"/>
</dbReference>
<dbReference type="InterPro" id="IPR029058">
    <property type="entry name" value="AB_hydrolase_fold"/>
</dbReference>
<evidence type="ECO:0000313" key="2">
    <source>
        <dbReference type="EnsemblMetazoa" id="CJA06191b.1"/>
    </source>
</evidence>
<protein>
    <recommendedName>
        <fullName evidence="4">Triacylglycerol lipase</fullName>
    </recommendedName>
</protein>
<proteinExistence type="predicted"/>
<accession>A0A8R1DMK0</accession>
<organism evidence="2 3">
    <name type="scientific">Caenorhabditis japonica</name>
    <dbReference type="NCBI Taxonomy" id="281687"/>
    <lineage>
        <taxon>Eukaryota</taxon>
        <taxon>Metazoa</taxon>
        <taxon>Ecdysozoa</taxon>
        <taxon>Nematoda</taxon>
        <taxon>Chromadorea</taxon>
        <taxon>Rhabditida</taxon>
        <taxon>Rhabditina</taxon>
        <taxon>Rhabditomorpha</taxon>
        <taxon>Rhabditoidea</taxon>
        <taxon>Rhabditidae</taxon>
        <taxon>Peloderinae</taxon>
        <taxon>Caenorhabditis</taxon>
    </lineage>
</organism>